<feature type="region of interest" description="Disordered" evidence="8">
    <location>
        <begin position="224"/>
        <end position="250"/>
    </location>
</feature>
<evidence type="ECO:0000256" key="2">
    <source>
        <dbReference type="ARBA" id="ARBA00009975"/>
    </source>
</evidence>
<dbReference type="EC" id="1.1.1.49" evidence="3"/>
<feature type="compositionally biased region" description="Gly residues" evidence="8">
    <location>
        <begin position="225"/>
        <end position="235"/>
    </location>
</feature>
<dbReference type="InterPro" id="IPR022675">
    <property type="entry name" value="G6P_DH_C"/>
</dbReference>
<dbReference type="InterPro" id="IPR036291">
    <property type="entry name" value="NAD(P)-bd_dom_sf"/>
</dbReference>
<evidence type="ECO:0000256" key="8">
    <source>
        <dbReference type="SAM" id="MobiDB-lite"/>
    </source>
</evidence>
<keyword evidence="5" id="KW-0521">NADP</keyword>
<dbReference type="EMBL" id="HBKQ01058127">
    <property type="protein sequence ID" value="CAE2284784.1"/>
    <property type="molecule type" value="Transcribed_RNA"/>
</dbReference>
<accession>A0A7S4K5Z5</accession>
<dbReference type="SUPFAM" id="SSF55347">
    <property type="entry name" value="Glyceraldehyde-3-phosphate dehydrogenase-like, C-terminal domain"/>
    <property type="match status" value="1"/>
</dbReference>
<comment type="similarity">
    <text evidence="2">Belongs to the glucose-6-phosphate dehydrogenase family.</text>
</comment>
<evidence type="ECO:0000256" key="6">
    <source>
        <dbReference type="ARBA" id="ARBA00023002"/>
    </source>
</evidence>
<sequence>MTHPPPPLPTAASIAATPASSPTRRTLRIPPPPRKMNGDSSSGANVPFPNRRRRLCPYRTSPPPLNSYLQEGLSVVVVGASGDLAKKKTYPSLLALFASGLLPPGVSVWGYARSGKTDEEFRDGLRPYLLKSTGKSGRSSRGGGGSKLVDEFLLRCRYRRGKSYGDVPSYVSLVEEMRRREDERDGRAAGGGVKHNRLFYLAVPPDVFGDVAGAVRETAMERELVGGGGGEGSGSGDPADDASGHGGTQTKGGGWVRLVVEKPFGRDLPTCLSLSSVLSRHFSESHLYRIDHYLGKEMVQNLWTFRFGNDWAGHLWHGGAIRSVTVEWKEDFGTEGRGGYFDRYGIVRDVIQNHLLQVLTLLAMEPPALGASGGKDGEEEGHDAAERVRDAKVAVLKSIPPVTPSDVILGQYEGYADDPTIQDKETACPTYAAVRLHVNTPRWEGVPFLLVAGKALEERACRVRVRFRPPPGSFSSSSSPTVSFRCGQGRGEADGDVPPGGRRYCGQRR</sequence>
<feature type="region of interest" description="Disordered" evidence="8">
    <location>
        <begin position="468"/>
        <end position="509"/>
    </location>
</feature>
<name>A0A7S4K5Z5_9STRA</name>
<evidence type="ECO:0000313" key="11">
    <source>
        <dbReference type="EMBL" id="CAE2284784.1"/>
    </source>
</evidence>
<feature type="compositionally biased region" description="Low complexity" evidence="8">
    <location>
        <begin position="473"/>
        <end position="485"/>
    </location>
</feature>
<feature type="region of interest" description="Disordered" evidence="8">
    <location>
        <begin position="1"/>
        <end position="53"/>
    </location>
</feature>
<evidence type="ECO:0000259" key="9">
    <source>
        <dbReference type="Pfam" id="PF00479"/>
    </source>
</evidence>
<proteinExistence type="inferred from homology"/>
<keyword evidence="4" id="KW-0313">Glucose metabolism</keyword>
<evidence type="ECO:0000256" key="7">
    <source>
        <dbReference type="ARBA" id="ARBA00023277"/>
    </source>
</evidence>
<comment type="pathway">
    <text evidence="1">Carbohydrate degradation; pentose phosphate pathway; D-ribulose 5-phosphate from D-glucose 6-phosphate (oxidative stage): step 1/3.</text>
</comment>
<dbReference type="GO" id="GO:0006006">
    <property type="term" value="P:glucose metabolic process"/>
    <property type="evidence" value="ECO:0007669"/>
    <property type="project" value="UniProtKB-KW"/>
</dbReference>
<dbReference type="PROSITE" id="PS00069">
    <property type="entry name" value="G6P_DEHYDROGENASE"/>
    <property type="match status" value="1"/>
</dbReference>
<dbReference type="PANTHER" id="PTHR23429">
    <property type="entry name" value="GLUCOSE-6-PHOSPHATE 1-DEHYDROGENASE G6PD"/>
    <property type="match status" value="1"/>
</dbReference>
<dbReference type="UniPathway" id="UPA00115"/>
<dbReference type="PANTHER" id="PTHR23429:SF0">
    <property type="entry name" value="GLUCOSE-6-PHOSPHATE 1-DEHYDROGENASE"/>
    <property type="match status" value="1"/>
</dbReference>
<dbReference type="Gene3D" id="3.40.50.720">
    <property type="entry name" value="NAD(P)-binding Rossmann-like Domain"/>
    <property type="match status" value="1"/>
</dbReference>
<dbReference type="Pfam" id="PF00479">
    <property type="entry name" value="G6PD_N"/>
    <property type="match status" value="1"/>
</dbReference>
<evidence type="ECO:0000256" key="4">
    <source>
        <dbReference type="ARBA" id="ARBA00022526"/>
    </source>
</evidence>
<dbReference type="InterPro" id="IPR001282">
    <property type="entry name" value="G6P_DH"/>
</dbReference>
<dbReference type="Pfam" id="PF02781">
    <property type="entry name" value="G6PD_C"/>
    <property type="match status" value="1"/>
</dbReference>
<keyword evidence="6" id="KW-0560">Oxidoreductase</keyword>
<dbReference type="GO" id="GO:0009051">
    <property type="term" value="P:pentose-phosphate shunt, oxidative branch"/>
    <property type="evidence" value="ECO:0007669"/>
    <property type="project" value="TreeGrafter"/>
</dbReference>
<evidence type="ECO:0000256" key="1">
    <source>
        <dbReference type="ARBA" id="ARBA00004937"/>
    </source>
</evidence>
<dbReference type="InterPro" id="IPR022674">
    <property type="entry name" value="G6P_DH_NAD-bd"/>
</dbReference>
<reference evidence="11" key="1">
    <citation type="submission" date="2021-01" db="EMBL/GenBank/DDBJ databases">
        <authorList>
            <person name="Corre E."/>
            <person name="Pelletier E."/>
            <person name="Niang G."/>
            <person name="Scheremetjew M."/>
            <person name="Finn R."/>
            <person name="Kale V."/>
            <person name="Holt S."/>
            <person name="Cochrane G."/>
            <person name="Meng A."/>
            <person name="Brown T."/>
            <person name="Cohen L."/>
        </authorList>
    </citation>
    <scope>NUCLEOTIDE SEQUENCE</scope>
    <source>
        <strain evidence="11">Isolate 1302-5</strain>
    </source>
</reference>
<keyword evidence="7" id="KW-0119">Carbohydrate metabolism</keyword>
<organism evidence="11">
    <name type="scientific">Odontella aurita</name>
    <dbReference type="NCBI Taxonomy" id="265563"/>
    <lineage>
        <taxon>Eukaryota</taxon>
        <taxon>Sar</taxon>
        <taxon>Stramenopiles</taxon>
        <taxon>Ochrophyta</taxon>
        <taxon>Bacillariophyta</taxon>
        <taxon>Mediophyceae</taxon>
        <taxon>Biddulphiophycidae</taxon>
        <taxon>Eupodiscales</taxon>
        <taxon>Odontellaceae</taxon>
        <taxon>Odontella</taxon>
    </lineage>
</organism>
<gene>
    <name evidence="11" type="ORF">OAUR00152_LOCUS39731</name>
</gene>
<dbReference type="Gene3D" id="3.30.360.10">
    <property type="entry name" value="Dihydrodipicolinate Reductase, domain 2"/>
    <property type="match status" value="1"/>
</dbReference>
<dbReference type="AlphaFoldDB" id="A0A7S4K5Z5"/>
<dbReference type="InterPro" id="IPR019796">
    <property type="entry name" value="G6P_DH_AS"/>
</dbReference>
<dbReference type="PRINTS" id="PR00079">
    <property type="entry name" value="G6PDHDRGNASE"/>
</dbReference>
<evidence type="ECO:0000259" key="10">
    <source>
        <dbReference type="Pfam" id="PF02781"/>
    </source>
</evidence>
<protein>
    <recommendedName>
        <fullName evidence="3">glucose-6-phosphate dehydrogenase (NADP(+))</fullName>
        <ecNumber evidence="3">1.1.1.49</ecNumber>
    </recommendedName>
</protein>
<dbReference type="GO" id="GO:0050661">
    <property type="term" value="F:NADP binding"/>
    <property type="evidence" value="ECO:0007669"/>
    <property type="project" value="InterPro"/>
</dbReference>
<dbReference type="SUPFAM" id="SSF51735">
    <property type="entry name" value="NAD(P)-binding Rossmann-fold domains"/>
    <property type="match status" value="2"/>
</dbReference>
<dbReference type="GO" id="GO:0004345">
    <property type="term" value="F:glucose-6-phosphate dehydrogenase activity"/>
    <property type="evidence" value="ECO:0007669"/>
    <property type="project" value="UniProtKB-EC"/>
</dbReference>
<evidence type="ECO:0000256" key="5">
    <source>
        <dbReference type="ARBA" id="ARBA00022857"/>
    </source>
</evidence>
<feature type="domain" description="Glucose-6-phosphate dehydrogenase C-terminal" evidence="10">
    <location>
        <begin position="304"/>
        <end position="475"/>
    </location>
</feature>
<evidence type="ECO:0000256" key="3">
    <source>
        <dbReference type="ARBA" id="ARBA00013019"/>
    </source>
</evidence>
<feature type="compositionally biased region" description="Low complexity" evidence="8">
    <location>
        <begin position="10"/>
        <end position="24"/>
    </location>
</feature>
<feature type="domain" description="Glucose-6-phosphate dehydrogenase NAD-binding" evidence="9">
    <location>
        <begin position="76"/>
        <end position="301"/>
    </location>
</feature>